<dbReference type="AlphaFoldDB" id="A0A4S2MN44"/>
<feature type="disulfide bond" evidence="11">
    <location>
        <begin position="171"/>
        <end position="178"/>
    </location>
</feature>
<evidence type="ECO:0000256" key="1">
    <source>
        <dbReference type="ARBA" id="ARBA00004613"/>
    </source>
</evidence>
<keyword evidence="7 12" id="KW-0378">Hydrolase</keyword>
<reference evidence="14 15" key="1">
    <citation type="submission" date="2019-04" db="EMBL/GenBank/DDBJ databases">
        <title>Comparative genomics and transcriptomics to analyze fruiting body development in filamentous ascomycetes.</title>
        <authorList>
            <consortium name="DOE Joint Genome Institute"/>
            <person name="Lutkenhaus R."/>
            <person name="Traeger S."/>
            <person name="Breuer J."/>
            <person name="Kuo A."/>
            <person name="Lipzen A."/>
            <person name="Pangilinan J."/>
            <person name="Dilworth D."/>
            <person name="Sandor L."/>
            <person name="Poggeler S."/>
            <person name="Barry K."/>
            <person name="Grigoriev I.V."/>
            <person name="Nowrousian M."/>
        </authorList>
    </citation>
    <scope>NUCLEOTIDE SEQUENCE [LARGE SCALE GENOMIC DNA]</scope>
    <source>
        <strain evidence="14 15">CBS 389.68</strain>
    </source>
</reference>
<dbReference type="EC" id="3.1.1.74" evidence="3 12"/>
<dbReference type="PROSITE" id="PS00155">
    <property type="entry name" value="CUTINASE_1"/>
    <property type="match status" value="1"/>
</dbReference>
<accession>A0A4S2MN44</accession>
<dbReference type="SUPFAM" id="SSF53474">
    <property type="entry name" value="alpha/beta-Hydrolases"/>
    <property type="match status" value="1"/>
</dbReference>
<evidence type="ECO:0000256" key="11">
    <source>
        <dbReference type="PIRSR" id="PIRSR611150-2"/>
    </source>
</evidence>
<dbReference type="InterPro" id="IPR043579">
    <property type="entry name" value="CUTINASE_2"/>
</dbReference>
<dbReference type="InterPro" id="IPR043580">
    <property type="entry name" value="CUTINASE_1"/>
</dbReference>
<feature type="signal peptide" evidence="13">
    <location>
        <begin position="1"/>
        <end position="15"/>
    </location>
</feature>
<dbReference type="PANTHER" id="PTHR48250:SF3">
    <property type="entry name" value="CUTINASE 1-RELATED"/>
    <property type="match status" value="1"/>
</dbReference>
<comment type="similarity">
    <text evidence="2 12">Belongs to the cutinase family.</text>
</comment>
<dbReference type="InterPro" id="IPR000675">
    <property type="entry name" value="Cutinase/axe"/>
</dbReference>
<sequence>MKFLSVLTFAVGALASALPHEKRQTANDFVNGGCKGVVMVYARGSTELGNVGTLGPSLERYMDGYFPNNFAMQGVEYPADLASNFLPDGSNAEAIRTAKNLIERVYNQCPNARIVAGGYSQGSAVISNAVEQLSDAVKARVDGVVFFGYTKNLQNLGRIPGYPRDKLKVYCNFGDMVCSGTLIITPAHLTYLTDTPSAARFLRDAVQL</sequence>
<feature type="chain" id="PRO_5020934290" description="Cutinase" evidence="13">
    <location>
        <begin position="16"/>
        <end position="208"/>
    </location>
</feature>
<evidence type="ECO:0000256" key="4">
    <source>
        <dbReference type="ARBA" id="ARBA00022487"/>
    </source>
</evidence>
<feature type="active site" evidence="10">
    <location>
        <position position="175"/>
    </location>
</feature>
<keyword evidence="5 12" id="KW-0964">Secreted</keyword>
<evidence type="ECO:0000256" key="2">
    <source>
        <dbReference type="ARBA" id="ARBA00007534"/>
    </source>
</evidence>
<dbReference type="Gene3D" id="3.40.50.1820">
    <property type="entry name" value="alpha/beta hydrolase"/>
    <property type="match status" value="1"/>
</dbReference>
<evidence type="ECO:0000256" key="13">
    <source>
        <dbReference type="SAM" id="SignalP"/>
    </source>
</evidence>
<proteinExistence type="inferred from homology"/>
<feature type="active site" description="Proton donor/acceptor" evidence="10">
    <location>
        <position position="188"/>
    </location>
</feature>
<protein>
    <recommendedName>
        <fullName evidence="3 12">Cutinase</fullName>
        <ecNumber evidence="3 12">3.1.1.74</ecNumber>
    </recommendedName>
</protein>
<dbReference type="InParanoid" id="A0A4S2MN44"/>
<comment type="function">
    <text evidence="12">Catalyzes the hydrolysis of complex carboxylic polyesters found in the cell wall of plants. Degrades cutin, a macromolecule that forms the structure of the plant cuticle.</text>
</comment>
<dbReference type="InterPro" id="IPR029058">
    <property type="entry name" value="AB_hydrolase_fold"/>
</dbReference>
<evidence type="ECO:0000256" key="7">
    <source>
        <dbReference type="ARBA" id="ARBA00022801"/>
    </source>
</evidence>
<feature type="active site" description="Nucleophile" evidence="10">
    <location>
        <position position="120"/>
    </location>
</feature>
<keyword evidence="4 12" id="KW-0719">Serine esterase</keyword>
<dbReference type="Proteomes" id="UP000298138">
    <property type="component" value="Unassembled WGS sequence"/>
</dbReference>
<evidence type="ECO:0000313" key="14">
    <source>
        <dbReference type="EMBL" id="TGZ78502.1"/>
    </source>
</evidence>
<dbReference type="OrthoDB" id="3225429at2759"/>
<keyword evidence="15" id="KW-1185">Reference proteome</keyword>
<dbReference type="GO" id="GO:0050525">
    <property type="term" value="F:cutinase activity"/>
    <property type="evidence" value="ECO:0007669"/>
    <property type="project" value="UniProtKB-UniRule"/>
</dbReference>
<dbReference type="Pfam" id="PF01083">
    <property type="entry name" value="Cutinase"/>
    <property type="match status" value="1"/>
</dbReference>
<feature type="disulfide bond" evidence="11">
    <location>
        <begin position="34"/>
        <end position="109"/>
    </location>
</feature>
<evidence type="ECO:0000313" key="15">
    <source>
        <dbReference type="Proteomes" id="UP000298138"/>
    </source>
</evidence>
<dbReference type="PANTHER" id="PTHR48250">
    <property type="entry name" value="CUTINASE 2-RELATED"/>
    <property type="match status" value="1"/>
</dbReference>
<organism evidence="14 15">
    <name type="scientific">Ascodesmis nigricans</name>
    <dbReference type="NCBI Taxonomy" id="341454"/>
    <lineage>
        <taxon>Eukaryota</taxon>
        <taxon>Fungi</taxon>
        <taxon>Dikarya</taxon>
        <taxon>Ascomycota</taxon>
        <taxon>Pezizomycotina</taxon>
        <taxon>Pezizomycetes</taxon>
        <taxon>Pezizales</taxon>
        <taxon>Ascodesmidaceae</taxon>
        <taxon>Ascodesmis</taxon>
    </lineage>
</organism>
<evidence type="ECO:0000256" key="12">
    <source>
        <dbReference type="RuleBase" id="RU361263"/>
    </source>
</evidence>
<evidence type="ECO:0000256" key="3">
    <source>
        <dbReference type="ARBA" id="ARBA00013095"/>
    </source>
</evidence>
<dbReference type="SMART" id="SM01110">
    <property type="entry name" value="Cutinase"/>
    <property type="match status" value="1"/>
</dbReference>
<keyword evidence="6 13" id="KW-0732">Signal</keyword>
<evidence type="ECO:0000256" key="9">
    <source>
        <dbReference type="ARBA" id="ARBA00034045"/>
    </source>
</evidence>
<dbReference type="GO" id="GO:0005576">
    <property type="term" value="C:extracellular region"/>
    <property type="evidence" value="ECO:0007669"/>
    <property type="project" value="UniProtKB-SubCell"/>
</dbReference>
<gene>
    <name evidence="14" type="ORF">EX30DRAFT_351060</name>
</gene>
<dbReference type="STRING" id="341454.A0A4S2MN44"/>
<keyword evidence="8 11" id="KW-1015">Disulfide bond</keyword>
<evidence type="ECO:0000256" key="10">
    <source>
        <dbReference type="PIRSR" id="PIRSR611150-1"/>
    </source>
</evidence>
<comment type="subcellular location">
    <subcellularLocation>
        <location evidence="1 12">Secreted</location>
    </subcellularLocation>
</comment>
<dbReference type="InterPro" id="IPR011150">
    <property type="entry name" value="Cutinase_monf"/>
</dbReference>
<dbReference type="GO" id="GO:0016052">
    <property type="term" value="P:carbohydrate catabolic process"/>
    <property type="evidence" value="ECO:0007669"/>
    <property type="project" value="TreeGrafter"/>
</dbReference>
<dbReference type="PRINTS" id="PR00129">
    <property type="entry name" value="CUTINASE"/>
</dbReference>
<dbReference type="FunFam" id="3.40.50.1820:FF:000235">
    <property type="entry name" value="Cutinase 1"/>
    <property type="match status" value="1"/>
</dbReference>
<comment type="catalytic activity">
    <reaction evidence="9 12">
        <text>cutin + H2O = cutin monomers.</text>
        <dbReference type="EC" id="3.1.1.74"/>
    </reaction>
</comment>
<evidence type="ECO:0000256" key="5">
    <source>
        <dbReference type="ARBA" id="ARBA00022525"/>
    </source>
</evidence>
<evidence type="ECO:0000256" key="8">
    <source>
        <dbReference type="ARBA" id="ARBA00023157"/>
    </source>
</evidence>
<name>A0A4S2MN44_9PEZI</name>
<dbReference type="PROSITE" id="PS00931">
    <property type="entry name" value="CUTINASE_2"/>
    <property type="match status" value="1"/>
</dbReference>
<dbReference type="EMBL" id="ML220141">
    <property type="protein sequence ID" value="TGZ78502.1"/>
    <property type="molecule type" value="Genomic_DNA"/>
</dbReference>
<evidence type="ECO:0000256" key="6">
    <source>
        <dbReference type="ARBA" id="ARBA00022729"/>
    </source>
</evidence>